<reference evidence="12 13" key="1">
    <citation type="submission" date="2024-01" db="EMBL/GenBank/DDBJ databases">
        <title>The complete chloroplast genome sequence of Lithospermum erythrorhizon: insights into the phylogenetic relationship among Boraginaceae species and the maternal lineages of purple gromwells.</title>
        <authorList>
            <person name="Okada T."/>
            <person name="Watanabe K."/>
        </authorList>
    </citation>
    <scope>NUCLEOTIDE SEQUENCE [LARGE SCALE GENOMIC DNA]</scope>
</reference>
<evidence type="ECO:0000256" key="11">
    <source>
        <dbReference type="SAM" id="Phobius"/>
    </source>
</evidence>
<dbReference type="GO" id="GO:0005789">
    <property type="term" value="C:endoplasmic reticulum membrane"/>
    <property type="evidence" value="ECO:0007669"/>
    <property type="project" value="TreeGrafter"/>
</dbReference>
<keyword evidence="8 11" id="KW-1133">Transmembrane helix</keyword>
<sequence>MFKFSSPFSCKHPFAFSPVYAPVRLPFREFIVGMATKAILTDCLHGFLLSASIVFIFLGATSLSYYFRHLREVGAQDAVREEDGETNGARAARRPPGQANRNLVGDVNVEDQQDRK</sequence>
<evidence type="ECO:0000256" key="3">
    <source>
        <dbReference type="ARBA" id="ARBA00004906"/>
    </source>
</evidence>
<gene>
    <name evidence="12" type="ORF">LIER_40441</name>
</gene>
<comment type="catalytic activity">
    <reaction evidence="1">
        <text>S-ubiquitinyl-[E2 ubiquitin-conjugating enzyme]-L-cysteine + [acceptor protein]-L-lysine = [E2 ubiquitin-conjugating enzyme]-L-cysteine + N(6)-ubiquitinyl-[acceptor protein]-L-lysine.</text>
        <dbReference type="EC" id="2.3.2.27"/>
    </reaction>
</comment>
<dbReference type="GO" id="GO:0016874">
    <property type="term" value="F:ligase activity"/>
    <property type="evidence" value="ECO:0007669"/>
    <property type="project" value="UniProtKB-KW"/>
</dbReference>
<dbReference type="EC" id="2.3.2.27" evidence="4"/>
<feature type="region of interest" description="Disordered" evidence="10">
    <location>
        <begin position="78"/>
        <end position="116"/>
    </location>
</feature>
<dbReference type="PANTHER" id="PTHR13145">
    <property type="entry name" value="SSM4 PROTEIN"/>
    <property type="match status" value="1"/>
</dbReference>
<evidence type="ECO:0000313" key="12">
    <source>
        <dbReference type="EMBL" id="GAA0167758.1"/>
    </source>
</evidence>
<accession>A0AAV3QXK8</accession>
<feature type="compositionally biased region" description="Low complexity" evidence="10">
    <location>
        <begin position="87"/>
        <end position="102"/>
    </location>
</feature>
<dbReference type="AlphaFoldDB" id="A0AAV3QXK8"/>
<protein>
    <recommendedName>
        <fullName evidence="4">RING-type E3 ubiquitin transferase</fullName>
        <ecNumber evidence="4">2.3.2.27</ecNumber>
    </recommendedName>
</protein>
<evidence type="ECO:0000256" key="5">
    <source>
        <dbReference type="ARBA" id="ARBA00022679"/>
    </source>
</evidence>
<keyword evidence="13" id="KW-1185">Reference proteome</keyword>
<keyword evidence="7" id="KW-0833">Ubl conjugation pathway</keyword>
<comment type="subcellular location">
    <subcellularLocation>
        <location evidence="2">Membrane</location>
        <topology evidence="2">Multi-pass membrane protein</topology>
    </subcellularLocation>
</comment>
<evidence type="ECO:0000256" key="4">
    <source>
        <dbReference type="ARBA" id="ARBA00012483"/>
    </source>
</evidence>
<evidence type="ECO:0000256" key="2">
    <source>
        <dbReference type="ARBA" id="ARBA00004141"/>
    </source>
</evidence>
<evidence type="ECO:0000256" key="8">
    <source>
        <dbReference type="ARBA" id="ARBA00022989"/>
    </source>
</evidence>
<evidence type="ECO:0000256" key="7">
    <source>
        <dbReference type="ARBA" id="ARBA00022786"/>
    </source>
</evidence>
<evidence type="ECO:0000256" key="1">
    <source>
        <dbReference type="ARBA" id="ARBA00000900"/>
    </source>
</evidence>
<dbReference type="GO" id="GO:0036503">
    <property type="term" value="P:ERAD pathway"/>
    <property type="evidence" value="ECO:0007669"/>
    <property type="project" value="TreeGrafter"/>
</dbReference>
<evidence type="ECO:0000256" key="10">
    <source>
        <dbReference type="SAM" id="MobiDB-lite"/>
    </source>
</evidence>
<name>A0AAV3QXK8_LITER</name>
<evidence type="ECO:0000256" key="6">
    <source>
        <dbReference type="ARBA" id="ARBA00022692"/>
    </source>
</evidence>
<evidence type="ECO:0000256" key="9">
    <source>
        <dbReference type="ARBA" id="ARBA00023136"/>
    </source>
</evidence>
<feature type="transmembrane region" description="Helical" evidence="11">
    <location>
        <begin position="47"/>
        <end position="67"/>
    </location>
</feature>
<dbReference type="GO" id="GO:0061630">
    <property type="term" value="F:ubiquitin protein ligase activity"/>
    <property type="evidence" value="ECO:0007669"/>
    <property type="project" value="UniProtKB-EC"/>
</dbReference>
<keyword evidence="9 11" id="KW-0472">Membrane</keyword>
<proteinExistence type="predicted"/>
<comment type="caution">
    <text evidence="12">The sequence shown here is derived from an EMBL/GenBank/DDBJ whole genome shotgun (WGS) entry which is preliminary data.</text>
</comment>
<evidence type="ECO:0000313" key="13">
    <source>
        <dbReference type="Proteomes" id="UP001454036"/>
    </source>
</evidence>
<dbReference type="Proteomes" id="UP001454036">
    <property type="component" value="Unassembled WGS sequence"/>
</dbReference>
<comment type="pathway">
    <text evidence="3">Protein modification; protein ubiquitination.</text>
</comment>
<keyword evidence="6 11" id="KW-0812">Transmembrane</keyword>
<dbReference type="PANTHER" id="PTHR13145:SF0">
    <property type="entry name" value="E3 UBIQUITIN-PROTEIN LIGASE MARCHF6"/>
    <property type="match status" value="1"/>
</dbReference>
<keyword evidence="5" id="KW-0808">Transferase</keyword>
<keyword evidence="12" id="KW-0436">Ligase</keyword>
<organism evidence="12 13">
    <name type="scientific">Lithospermum erythrorhizon</name>
    <name type="common">Purple gromwell</name>
    <name type="synonym">Lithospermum officinale var. erythrorhizon</name>
    <dbReference type="NCBI Taxonomy" id="34254"/>
    <lineage>
        <taxon>Eukaryota</taxon>
        <taxon>Viridiplantae</taxon>
        <taxon>Streptophyta</taxon>
        <taxon>Embryophyta</taxon>
        <taxon>Tracheophyta</taxon>
        <taxon>Spermatophyta</taxon>
        <taxon>Magnoliopsida</taxon>
        <taxon>eudicotyledons</taxon>
        <taxon>Gunneridae</taxon>
        <taxon>Pentapetalae</taxon>
        <taxon>asterids</taxon>
        <taxon>lamiids</taxon>
        <taxon>Boraginales</taxon>
        <taxon>Boraginaceae</taxon>
        <taxon>Boraginoideae</taxon>
        <taxon>Lithospermeae</taxon>
        <taxon>Lithospermum</taxon>
    </lineage>
</organism>
<dbReference type="EMBL" id="BAABME010023306">
    <property type="protein sequence ID" value="GAA0167758.1"/>
    <property type="molecule type" value="Genomic_DNA"/>
</dbReference>